<name>A0A9D1KBJ6_9FIRM</name>
<evidence type="ECO:0000313" key="2">
    <source>
        <dbReference type="Proteomes" id="UP000886833"/>
    </source>
</evidence>
<reference evidence="1" key="2">
    <citation type="journal article" date="2021" name="PeerJ">
        <title>Extensive microbial diversity within the chicken gut microbiome revealed by metagenomics and culture.</title>
        <authorList>
            <person name="Gilroy R."/>
            <person name="Ravi A."/>
            <person name="Getino M."/>
            <person name="Pursley I."/>
            <person name="Horton D.L."/>
            <person name="Alikhan N.F."/>
            <person name="Baker D."/>
            <person name="Gharbi K."/>
            <person name="Hall N."/>
            <person name="Watson M."/>
            <person name="Adriaenssens E.M."/>
            <person name="Foster-Nyarko E."/>
            <person name="Jarju S."/>
            <person name="Secka A."/>
            <person name="Antonio M."/>
            <person name="Oren A."/>
            <person name="Chaudhuri R.R."/>
            <person name="La Ragione R."/>
            <person name="Hildebrand F."/>
            <person name="Pallen M.J."/>
        </authorList>
    </citation>
    <scope>NUCLEOTIDE SEQUENCE</scope>
    <source>
        <strain evidence="1">CHK195-26880</strain>
    </source>
</reference>
<dbReference type="AlphaFoldDB" id="A0A9D1KBJ6"/>
<gene>
    <name evidence="1" type="ORF">IAB59_04335</name>
</gene>
<organism evidence="1 2">
    <name type="scientific">Candidatus Onthousia faecipullorum</name>
    <dbReference type="NCBI Taxonomy" id="2840887"/>
    <lineage>
        <taxon>Bacteria</taxon>
        <taxon>Bacillati</taxon>
        <taxon>Bacillota</taxon>
        <taxon>Bacilli</taxon>
        <taxon>Candidatus Onthousia</taxon>
    </lineage>
</organism>
<accession>A0A9D1KBJ6</accession>
<protein>
    <submittedName>
        <fullName evidence="1">Uncharacterized protein</fullName>
    </submittedName>
</protein>
<reference evidence="1" key="1">
    <citation type="submission" date="2020-10" db="EMBL/GenBank/DDBJ databases">
        <authorList>
            <person name="Gilroy R."/>
        </authorList>
    </citation>
    <scope>NUCLEOTIDE SEQUENCE</scope>
    <source>
        <strain evidence="1">CHK195-26880</strain>
    </source>
</reference>
<proteinExistence type="predicted"/>
<dbReference type="Proteomes" id="UP000886833">
    <property type="component" value="Unassembled WGS sequence"/>
</dbReference>
<evidence type="ECO:0000313" key="1">
    <source>
        <dbReference type="EMBL" id="HIT37690.1"/>
    </source>
</evidence>
<comment type="caution">
    <text evidence="1">The sequence shown here is derived from an EMBL/GenBank/DDBJ whole genome shotgun (WGS) entry which is preliminary data.</text>
</comment>
<dbReference type="EMBL" id="DVKQ01000057">
    <property type="protein sequence ID" value="HIT37690.1"/>
    <property type="molecule type" value="Genomic_DNA"/>
</dbReference>
<sequence>MTLNEYYKKYLSLNNELKKSLKFKKVLLNNLNERKVGAFYFSLNKEQQEIFREIHPDLDIERYIRNEFIIRELEIGKKYILEEAFYSKDFPIRENGKLDIYIEDGLETYNAITLQSTKDLELSDKEKAFIKEAVISTVGINDTYRVDDIPLIKAIIDKLKKRNVSLEKIKDLISLEIEQIHSEEKINNIKKKC</sequence>